<dbReference type="RefSeq" id="WP_090201026.1">
    <property type="nucleotide sequence ID" value="NZ_FOYP01000002.1"/>
</dbReference>
<gene>
    <name evidence="2" type="ORF">SAMN04488005_2662</name>
</gene>
<sequence>MLTADIASVQYDVMAPFDFVEYAVSAAYEITPEFMFGAGFKGIDGDVPAWDGYEVFGQYQNEQFAVALNYTQVDDDDAITALYAEYAVSPEITVGLDVQSYSYLDTLHTKLSAAYDAGPIHARGYYQDGSIWIDRSLVGARGSYDINDAFRVSAGAEVLLDNGFDATTYAVGAGYQVADGVWFDASAGQILTETTDITRIQAMISFETGAQTRVDQRFLQRNRGDRFASIESVYPF</sequence>
<dbReference type="EMBL" id="FOYP01000002">
    <property type="protein sequence ID" value="SFR53448.1"/>
    <property type="molecule type" value="Genomic_DNA"/>
</dbReference>
<keyword evidence="3" id="KW-1185">Reference proteome</keyword>
<dbReference type="InterPro" id="IPR033900">
    <property type="entry name" value="Gram_neg_porin_domain"/>
</dbReference>
<dbReference type="SUPFAM" id="SSF56935">
    <property type="entry name" value="Porins"/>
    <property type="match status" value="1"/>
</dbReference>
<name>A0A1I6HGF2_9RHOB</name>
<dbReference type="AlphaFoldDB" id="A0A1I6HGF2"/>
<evidence type="ECO:0000259" key="1">
    <source>
        <dbReference type="Pfam" id="PF13609"/>
    </source>
</evidence>
<evidence type="ECO:0000313" key="3">
    <source>
        <dbReference type="Proteomes" id="UP000199478"/>
    </source>
</evidence>
<protein>
    <submittedName>
        <fullName evidence="2">TonB dependent receptor</fullName>
    </submittedName>
</protein>
<keyword evidence="2" id="KW-0675">Receptor</keyword>
<proteinExistence type="predicted"/>
<dbReference type="Proteomes" id="UP000199478">
    <property type="component" value="Unassembled WGS sequence"/>
</dbReference>
<dbReference type="Gene3D" id="2.40.160.10">
    <property type="entry name" value="Porin"/>
    <property type="match status" value="1"/>
</dbReference>
<organism evidence="2 3">
    <name type="scientific">Yoonia tamlensis</name>
    <dbReference type="NCBI Taxonomy" id="390270"/>
    <lineage>
        <taxon>Bacteria</taxon>
        <taxon>Pseudomonadati</taxon>
        <taxon>Pseudomonadota</taxon>
        <taxon>Alphaproteobacteria</taxon>
        <taxon>Rhodobacterales</taxon>
        <taxon>Paracoccaceae</taxon>
        <taxon>Yoonia</taxon>
    </lineage>
</organism>
<reference evidence="3" key="1">
    <citation type="submission" date="2016-10" db="EMBL/GenBank/DDBJ databases">
        <authorList>
            <person name="Varghese N."/>
            <person name="Submissions S."/>
        </authorList>
    </citation>
    <scope>NUCLEOTIDE SEQUENCE [LARGE SCALE GENOMIC DNA]</scope>
    <source>
        <strain evidence="3">DSM 26879</strain>
    </source>
</reference>
<evidence type="ECO:0000313" key="2">
    <source>
        <dbReference type="EMBL" id="SFR53448.1"/>
    </source>
</evidence>
<dbReference type="Pfam" id="PF13609">
    <property type="entry name" value="Porin_4"/>
    <property type="match status" value="1"/>
</dbReference>
<accession>A0A1I6HGF2</accession>
<dbReference type="InterPro" id="IPR023614">
    <property type="entry name" value="Porin_dom_sf"/>
</dbReference>
<feature type="domain" description="Porin" evidence="1">
    <location>
        <begin position="51"/>
        <end position="192"/>
    </location>
</feature>